<feature type="region of interest" description="Disordered" evidence="1">
    <location>
        <begin position="1"/>
        <end position="26"/>
    </location>
</feature>
<gene>
    <name evidence="2" type="ORF">SEMRO_390_G132880.1</name>
</gene>
<dbReference type="OrthoDB" id="54384at2759"/>
<evidence type="ECO:0000313" key="2">
    <source>
        <dbReference type="EMBL" id="CAB9509452.1"/>
    </source>
</evidence>
<name>A0A9N8DVL1_9STRA</name>
<feature type="region of interest" description="Disordered" evidence="1">
    <location>
        <begin position="77"/>
        <end position="123"/>
    </location>
</feature>
<proteinExistence type="predicted"/>
<accession>A0A9N8DVL1</accession>
<feature type="compositionally biased region" description="Polar residues" evidence="1">
    <location>
        <begin position="105"/>
        <end position="118"/>
    </location>
</feature>
<evidence type="ECO:0000256" key="1">
    <source>
        <dbReference type="SAM" id="MobiDB-lite"/>
    </source>
</evidence>
<comment type="caution">
    <text evidence="2">The sequence shown here is derived from an EMBL/GenBank/DDBJ whole genome shotgun (WGS) entry which is preliminary data.</text>
</comment>
<evidence type="ECO:0000313" key="3">
    <source>
        <dbReference type="Proteomes" id="UP001153069"/>
    </source>
</evidence>
<keyword evidence="3" id="KW-1185">Reference proteome</keyword>
<protein>
    <submittedName>
        <fullName evidence="2">Uncharacterized protein</fullName>
    </submittedName>
</protein>
<dbReference type="EMBL" id="CAICTM010000389">
    <property type="protein sequence ID" value="CAB9509452.1"/>
    <property type="molecule type" value="Genomic_DNA"/>
</dbReference>
<feature type="compositionally biased region" description="Basic and acidic residues" evidence="1">
    <location>
        <begin position="1"/>
        <end position="10"/>
    </location>
</feature>
<dbReference type="Proteomes" id="UP001153069">
    <property type="component" value="Unassembled WGS sequence"/>
</dbReference>
<dbReference type="PROSITE" id="PS50231">
    <property type="entry name" value="RICIN_B_LECTIN"/>
    <property type="match status" value="1"/>
</dbReference>
<reference evidence="2" key="1">
    <citation type="submission" date="2020-06" db="EMBL/GenBank/DDBJ databases">
        <authorList>
            <consortium name="Plant Systems Biology data submission"/>
        </authorList>
    </citation>
    <scope>NUCLEOTIDE SEQUENCE</scope>
    <source>
        <strain evidence="2">D6</strain>
    </source>
</reference>
<dbReference type="InterPro" id="IPR035992">
    <property type="entry name" value="Ricin_B-like_lectins"/>
</dbReference>
<dbReference type="AlphaFoldDB" id="A0A9N8DVL1"/>
<organism evidence="2 3">
    <name type="scientific">Seminavis robusta</name>
    <dbReference type="NCBI Taxonomy" id="568900"/>
    <lineage>
        <taxon>Eukaryota</taxon>
        <taxon>Sar</taxon>
        <taxon>Stramenopiles</taxon>
        <taxon>Ochrophyta</taxon>
        <taxon>Bacillariophyta</taxon>
        <taxon>Bacillariophyceae</taxon>
        <taxon>Bacillariophycidae</taxon>
        <taxon>Naviculales</taxon>
        <taxon>Naviculaceae</taxon>
        <taxon>Seminavis</taxon>
    </lineage>
</organism>
<feature type="compositionally biased region" description="Low complexity" evidence="1">
    <location>
        <begin position="94"/>
        <end position="104"/>
    </location>
</feature>
<sequence>MGEKQPRELVRVTSIGSNGSPPADAFPLQLCQGDCDRDADCDEGLICFQRGPNVPVPGCEGGASESSQTDFCIFDFSSAGAGTPQPTPGPTPRPTTAQPTTTTGMPSQSPSQVPSEAPSQGPFGRIEYVGNEGTFYSAYPMPVCKGDCDVDDDCIEGLYCHQRGSMDAVPYCDGGEEERSTADFCAWDGESPVPVPVSDPPEGYFRLKLYWEEGYHWQNETFEREWCMMYDYQGYPGTGLCWVGDDAVNCDQDQVYVGKCIQDERMWFTFVNVSDAPVEISKQPSFIDERLIMTGDNERCLTRYDREIWLESCDPDNFRQRWIALNGNFDGEEFEISQRGFTHQCVTNDHHPKSGEVVELHDCEASRAYDSQTSFWNLY</sequence>
<dbReference type="SUPFAM" id="SSF50370">
    <property type="entry name" value="Ricin B-like lectins"/>
    <property type="match status" value="1"/>
</dbReference>